<dbReference type="EMBL" id="JAWQEG010000602">
    <property type="protein sequence ID" value="KAK3887880.1"/>
    <property type="molecule type" value="Genomic_DNA"/>
</dbReference>
<feature type="region of interest" description="Disordered" evidence="1">
    <location>
        <begin position="122"/>
        <end position="142"/>
    </location>
</feature>
<protein>
    <submittedName>
        <fullName evidence="2">Uncharacterized protein</fullName>
    </submittedName>
</protein>
<dbReference type="Proteomes" id="UP001286313">
    <property type="component" value="Unassembled WGS sequence"/>
</dbReference>
<keyword evidence="3" id="KW-1185">Reference proteome</keyword>
<comment type="caution">
    <text evidence="2">The sequence shown here is derived from an EMBL/GenBank/DDBJ whole genome shotgun (WGS) entry which is preliminary data.</text>
</comment>
<organism evidence="2 3">
    <name type="scientific">Petrolisthes cinctipes</name>
    <name type="common">Flat porcelain crab</name>
    <dbReference type="NCBI Taxonomy" id="88211"/>
    <lineage>
        <taxon>Eukaryota</taxon>
        <taxon>Metazoa</taxon>
        <taxon>Ecdysozoa</taxon>
        <taxon>Arthropoda</taxon>
        <taxon>Crustacea</taxon>
        <taxon>Multicrustacea</taxon>
        <taxon>Malacostraca</taxon>
        <taxon>Eumalacostraca</taxon>
        <taxon>Eucarida</taxon>
        <taxon>Decapoda</taxon>
        <taxon>Pleocyemata</taxon>
        <taxon>Anomura</taxon>
        <taxon>Galatheoidea</taxon>
        <taxon>Porcellanidae</taxon>
        <taxon>Petrolisthes</taxon>
    </lineage>
</organism>
<dbReference type="AlphaFoldDB" id="A0AAE1G889"/>
<evidence type="ECO:0000313" key="2">
    <source>
        <dbReference type="EMBL" id="KAK3887880.1"/>
    </source>
</evidence>
<sequence length="142" mass="16510">MKREDFLDVWVLQNYITKRKEPGAVFSQGRVFQFDAAYKMGYKIRLTYAEDAPTHTCKLQKSKARTYKEDIFSLHTVNLVPKYTALIPLTAEKIKSLLEHIAPRSKGKYFEDILRQQESASSGLHDQLLDEDDPDDHLLEFD</sequence>
<name>A0AAE1G889_PETCI</name>
<evidence type="ECO:0000256" key="1">
    <source>
        <dbReference type="SAM" id="MobiDB-lite"/>
    </source>
</evidence>
<evidence type="ECO:0000313" key="3">
    <source>
        <dbReference type="Proteomes" id="UP001286313"/>
    </source>
</evidence>
<proteinExistence type="predicted"/>
<accession>A0AAE1G889</accession>
<reference evidence="2" key="1">
    <citation type="submission" date="2023-10" db="EMBL/GenBank/DDBJ databases">
        <title>Genome assemblies of two species of porcelain crab, Petrolisthes cinctipes and Petrolisthes manimaculis (Anomura: Porcellanidae).</title>
        <authorList>
            <person name="Angst P."/>
        </authorList>
    </citation>
    <scope>NUCLEOTIDE SEQUENCE</scope>
    <source>
        <strain evidence="2">PB745_01</strain>
        <tissue evidence="2">Gill</tissue>
    </source>
</reference>
<gene>
    <name evidence="2" type="ORF">Pcinc_008030</name>
</gene>